<keyword evidence="3" id="KW-1185">Reference proteome</keyword>
<organism evidence="2 3">
    <name type="scientific">Pirellulimonas nuda</name>
    <dbReference type="NCBI Taxonomy" id="2528009"/>
    <lineage>
        <taxon>Bacteria</taxon>
        <taxon>Pseudomonadati</taxon>
        <taxon>Planctomycetota</taxon>
        <taxon>Planctomycetia</taxon>
        <taxon>Pirellulales</taxon>
        <taxon>Lacipirellulaceae</taxon>
        <taxon>Pirellulimonas</taxon>
    </lineage>
</organism>
<protein>
    <recommendedName>
        <fullName evidence="1">DUF2293 domain-containing protein</fullName>
    </recommendedName>
</protein>
<accession>A0A518DAL7</accession>
<sequence>MSGRTFTPGPSDNSVRAADGQVLTAPADWSLLAPGDAALTRRVKAAGDHWVVQEKKGRRTFSRGVWAPTATINQIRSQLEAERSTETFAKRKQADARRRDQAQAEYVEDFTEAVAAYLAFHPSHAELAQRMARVVSDHATPVGSGTVARTKRIPVEQRAEAAVIAWMRHQTTAYDEMPIPRVKGKRREVRRMLAQRSKELLAQYRRDAPPQTGCPLLRALRETVEGPTRTSLPA</sequence>
<dbReference type="OrthoDB" id="258268at2"/>
<dbReference type="Pfam" id="PF10056">
    <property type="entry name" value="DUF2293"/>
    <property type="match status" value="1"/>
</dbReference>
<feature type="domain" description="DUF2293" evidence="1">
    <location>
        <begin position="119"/>
        <end position="205"/>
    </location>
</feature>
<gene>
    <name evidence="2" type="ORF">Pla175_19020</name>
</gene>
<evidence type="ECO:0000313" key="3">
    <source>
        <dbReference type="Proteomes" id="UP000317429"/>
    </source>
</evidence>
<dbReference type="KEGG" id="pnd:Pla175_19020"/>
<dbReference type="AlphaFoldDB" id="A0A518DAL7"/>
<evidence type="ECO:0000313" key="2">
    <source>
        <dbReference type="EMBL" id="QDU88524.1"/>
    </source>
</evidence>
<proteinExistence type="predicted"/>
<reference evidence="2 3" key="1">
    <citation type="submission" date="2019-02" db="EMBL/GenBank/DDBJ databases">
        <title>Deep-cultivation of Planctomycetes and their phenomic and genomic characterization uncovers novel biology.</title>
        <authorList>
            <person name="Wiegand S."/>
            <person name="Jogler M."/>
            <person name="Boedeker C."/>
            <person name="Pinto D."/>
            <person name="Vollmers J."/>
            <person name="Rivas-Marin E."/>
            <person name="Kohn T."/>
            <person name="Peeters S.H."/>
            <person name="Heuer A."/>
            <person name="Rast P."/>
            <person name="Oberbeckmann S."/>
            <person name="Bunk B."/>
            <person name="Jeske O."/>
            <person name="Meyerdierks A."/>
            <person name="Storesund J.E."/>
            <person name="Kallscheuer N."/>
            <person name="Luecker S."/>
            <person name="Lage O.M."/>
            <person name="Pohl T."/>
            <person name="Merkel B.J."/>
            <person name="Hornburger P."/>
            <person name="Mueller R.-W."/>
            <person name="Bruemmer F."/>
            <person name="Labrenz M."/>
            <person name="Spormann A.M."/>
            <person name="Op den Camp H."/>
            <person name="Overmann J."/>
            <person name="Amann R."/>
            <person name="Jetten M.S.M."/>
            <person name="Mascher T."/>
            <person name="Medema M.H."/>
            <person name="Devos D.P."/>
            <person name="Kaster A.-K."/>
            <person name="Ovreas L."/>
            <person name="Rohde M."/>
            <person name="Galperin M.Y."/>
            <person name="Jogler C."/>
        </authorList>
    </citation>
    <scope>NUCLEOTIDE SEQUENCE [LARGE SCALE GENOMIC DNA]</scope>
    <source>
        <strain evidence="2 3">Pla175</strain>
    </source>
</reference>
<dbReference type="EMBL" id="CP036291">
    <property type="protein sequence ID" value="QDU88524.1"/>
    <property type="molecule type" value="Genomic_DNA"/>
</dbReference>
<dbReference type="InterPro" id="IPR018744">
    <property type="entry name" value="DUF2293"/>
</dbReference>
<dbReference type="Proteomes" id="UP000317429">
    <property type="component" value="Chromosome"/>
</dbReference>
<evidence type="ECO:0000259" key="1">
    <source>
        <dbReference type="Pfam" id="PF10056"/>
    </source>
</evidence>
<dbReference type="RefSeq" id="WP_145283531.1">
    <property type="nucleotide sequence ID" value="NZ_CP036291.1"/>
</dbReference>
<name>A0A518DAL7_9BACT</name>